<reference evidence="2 3" key="1">
    <citation type="submission" date="2015-12" db="EMBL/GenBank/DDBJ databases">
        <authorList>
            <person name="Shamseldin A."/>
            <person name="Moawad H."/>
            <person name="Abd El-Rahim W.M."/>
            <person name="Sadowsky M.J."/>
        </authorList>
    </citation>
    <scope>NUCLEOTIDE SEQUENCE [LARGE SCALE GENOMIC DNA]</scope>
    <source>
        <strain evidence="2 3">JC234</strain>
    </source>
</reference>
<comment type="caution">
    <text evidence="2">The sequence shown here is derived from an EMBL/GenBank/DDBJ whole genome shotgun (WGS) entry which is preliminary data.</text>
</comment>
<evidence type="ECO:0000313" key="3">
    <source>
        <dbReference type="Proteomes" id="UP000094795"/>
    </source>
</evidence>
<organism evidence="2 3">
    <name type="scientific">Hoeflea olei</name>
    <dbReference type="NCBI Taxonomy" id="1480615"/>
    <lineage>
        <taxon>Bacteria</taxon>
        <taxon>Pseudomonadati</taxon>
        <taxon>Pseudomonadota</taxon>
        <taxon>Alphaproteobacteria</taxon>
        <taxon>Hyphomicrobiales</taxon>
        <taxon>Rhizobiaceae</taxon>
        <taxon>Hoeflea</taxon>
    </lineage>
</organism>
<gene>
    <name evidence="2" type="ORF">AWJ14_20035</name>
</gene>
<dbReference type="EMBL" id="LQZT01000042">
    <property type="protein sequence ID" value="OCW56379.1"/>
    <property type="molecule type" value="Genomic_DNA"/>
</dbReference>
<dbReference type="STRING" id="1480615.AWJ14_20035"/>
<feature type="region of interest" description="Disordered" evidence="1">
    <location>
        <begin position="103"/>
        <end position="124"/>
    </location>
</feature>
<dbReference type="AlphaFoldDB" id="A0A1C1YS73"/>
<name>A0A1C1YS73_9HYPH</name>
<evidence type="ECO:0000256" key="1">
    <source>
        <dbReference type="SAM" id="MobiDB-lite"/>
    </source>
</evidence>
<accession>A0A1C1YS73</accession>
<evidence type="ECO:0000313" key="2">
    <source>
        <dbReference type="EMBL" id="OCW56379.1"/>
    </source>
</evidence>
<keyword evidence="3" id="KW-1185">Reference proteome</keyword>
<dbReference type="Proteomes" id="UP000094795">
    <property type="component" value="Unassembled WGS sequence"/>
</dbReference>
<sequence length="124" mass="14073">MEKTENGFVRMDTETGEMSICAEQAGNLVCRLSADERRAYDERLAELSSRVDALEQRLELMDPPSAIARSPEQEPDEAELDRAVETMEKVMRRFFGMVEDLQREFGDAPKTPPKPLAEPVPDRT</sequence>
<proteinExistence type="predicted"/>
<protein>
    <submittedName>
        <fullName evidence="2">Uncharacterized protein</fullName>
    </submittedName>
</protein>